<comment type="caution">
    <text evidence="1">The sequence shown here is derived from an EMBL/GenBank/DDBJ whole genome shotgun (WGS) entry which is preliminary data.</text>
</comment>
<gene>
    <name evidence="1" type="ORF">H4S07_005074</name>
</gene>
<sequence>MFPKPLLSSGLVDEFLKDNSYCVVFLPPAEPEKYGDFKKATDDLILILLERTSPNYVPYNAVGWELVKAFKEKKEILIEKPCIAFFVKGETTIVMEGFDHVKFEDNLKKFRDPAPTKSSGSGTYDAPNYDCSCCVIL</sequence>
<keyword evidence="2" id="KW-1185">Reference proteome</keyword>
<protein>
    <submittedName>
        <fullName evidence="1">Uncharacterized protein</fullName>
    </submittedName>
</protein>
<evidence type="ECO:0000313" key="1">
    <source>
        <dbReference type="EMBL" id="KAJ2800866.1"/>
    </source>
</evidence>
<evidence type="ECO:0000313" key="2">
    <source>
        <dbReference type="Proteomes" id="UP001140096"/>
    </source>
</evidence>
<organism evidence="1 2">
    <name type="scientific">Coemansia furcata</name>
    <dbReference type="NCBI Taxonomy" id="417177"/>
    <lineage>
        <taxon>Eukaryota</taxon>
        <taxon>Fungi</taxon>
        <taxon>Fungi incertae sedis</taxon>
        <taxon>Zoopagomycota</taxon>
        <taxon>Kickxellomycotina</taxon>
        <taxon>Kickxellomycetes</taxon>
        <taxon>Kickxellales</taxon>
        <taxon>Kickxellaceae</taxon>
        <taxon>Coemansia</taxon>
    </lineage>
</organism>
<proteinExistence type="predicted"/>
<dbReference type="Proteomes" id="UP001140096">
    <property type="component" value="Unassembled WGS sequence"/>
</dbReference>
<name>A0ACC1L5L4_9FUNG</name>
<accession>A0ACC1L5L4</accession>
<dbReference type="EMBL" id="JANBUP010002321">
    <property type="protein sequence ID" value="KAJ2800866.1"/>
    <property type="molecule type" value="Genomic_DNA"/>
</dbReference>
<reference evidence="1" key="1">
    <citation type="submission" date="2022-07" db="EMBL/GenBank/DDBJ databases">
        <title>Phylogenomic reconstructions and comparative analyses of Kickxellomycotina fungi.</title>
        <authorList>
            <person name="Reynolds N.K."/>
            <person name="Stajich J.E."/>
            <person name="Barry K."/>
            <person name="Grigoriev I.V."/>
            <person name="Crous P."/>
            <person name="Smith M.E."/>
        </authorList>
    </citation>
    <scope>NUCLEOTIDE SEQUENCE</scope>
    <source>
        <strain evidence="1">CBS 102833</strain>
    </source>
</reference>